<name>A0A640KT93_LEITA</name>
<gene>
    <name evidence="1" type="ORF">LtaPh_3544951</name>
</gene>
<comment type="caution">
    <text evidence="1">The sequence shown here is derived from an EMBL/GenBank/DDBJ whole genome shotgun (WGS) entry which is preliminary data.</text>
</comment>
<accession>A0A640KT93</accession>
<evidence type="ECO:0000313" key="1">
    <source>
        <dbReference type="EMBL" id="GET92970.1"/>
    </source>
</evidence>
<dbReference type="EMBL" id="BLBS01000056">
    <property type="protein sequence ID" value="GET92970.1"/>
    <property type="molecule type" value="Genomic_DNA"/>
</dbReference>
<sequence>MEARVIRPVASTITEVMGFLFTVVALVGHQHLVMSHAVHILSELQKVLVVHGGRYVTSASTPIGRARGLPLFLNSGCQGPHHRLIRPLLAIHKVFDDAIDESRVPLKKLIQSQTTLCVRVHLGLRSDQREHILIFFDKVPQAIRISAFREKGIEVLQQCAGLCVGYRCLLIFRRGDSQGKRSWCTFFCRHLGEF</sequence>
<dbReference type="VEuPathDB" id="TriTrypDB:LtaPh_3544951"/>
<reference evidence="1" key="1">
    <citation type="submission" date="2019-11" db="EMBL/GenBank/DDBJ databases">
        <title>Leishmania tarentolae CDS.</title>
        <authorList>
            <person name="Goto Y."/>
            <person name="Yamagishi J."/>
        </authorList>
    </citation>
    <scope>NUCLEOTIDE SEQUENCE [LARGE SCALE GENOMIC DNA]</scope>
    <source>
        <strain evidence="1">Parrot Tar II</strain>
    </source>
</reference>
<keyword evidence="2" id="KW-1185">Reference proteome</keyword>
<organism evidence="1 2">
    <name type="scientific">Leishmania tarentolae</name>
    <name type="common">Sauroleishmania tarentolae</name>
    <dbReference type="NCBI Taxonomy" id="5689"/>
    <lineage>
        <taxon>Eukaryota</taxon>
        <taxon>Discoba</taxon>
        <taxon>Euglenozoa</taxon>
        <taxon>Kinetoplastea</taxon>
        <taxon>Metakinetoplastina</taxon>
        <taxon>Trypanosomatida</taxon>
        <taxon>Trypanosomatidae</taxon>
        <taxon>Leishmaniinae</taxon>
        <taxon>Leishmania</taxon>
        <taxon>lizard Leishmania</taxon>
    </lineage>
</organism>
<proteinExistence type="predicted"/>
<evidence type="ECO:0000313" key="2">
    <source>
        <dbReference type="Proteomes" id="UP000419144"/>
    </source>
</evidence>
<protein>
    <submittedName>
        <fullName evidence="1">Uncharacterized protein</fullName>
    </submittedName>
</protein>
<dbReference type="AlphaFoldDB" id="A0A640KT93"/>
<dbReference type="Proteomes" id="UP000419144">
    <property type="component" value="Unassembled WGS sequence"/>
</dbReference>